<keyword evidence="4" id="KW-1185">Reference proteome</keyword>
<feature type="transmembrane region" description="Helical" evidence="1">
    <location>
        <begin position="35"/>
        <end position="62"/>
    </location>
</feature>
<dbReference type="RefSeq" id="WP_052491115.1">
    <property type="nucleotide sequence ID" value="NZ_CP007790.1"/>
</dbReference>
<dbReference type="EMBL" id="CP007790">
    <property type="protein sequence ID" value="AJK68967.1"/>
    <property type="molecule type" value="Genomic_DNA"/>
</dbReference>
<dbReference type="HOGENOM" id="CLU_057101_11_1_11"/>
<keyword evidence="1" id="KW-0812">Transmembrane</keyword>
<dbReference type="Gene3D" id="1.20.120.1220">
    <property type="match status" value="1"/>
</dbReference>
<dbReference type="GO" id="GO:0004190">
    <property type="term" value="F:aspartic-type endopeptidase activity"/>
    <property type="evidence" value="ECO:0007669"/>
    <property type="project" value="InterPro"/>
</dbReference>
<keyword evidence="1" id="KW-1133">Transmembrane helix</keyword>
<proteinExistence type="predicted"/>
<evidence type="ECO:0000256" key="1">
    <source>
        <dbReference type="SAM" id="Phobius"/>
    </source>
</evidence>
<accession>A0A0B6TG68</accession>
<dbReference type="KEGG" id="cmq:B840_06810"/>
<dbReference type="GO" id="GO:0016020">
    <property type="term" value="C:membrane"/>
    <property type="evidence" value="ECO:0007669"/>
    <property type="project" value="InterPro"/>
</dbReference>
<feature type="transmembrane region" description="Helical" evidence="1">
    <location>
        <begin position="82"/>
        <end position="110"/>
    </location>
</feature>
<dbReference type="Pfam" id="PF01478">
    <property type="entry name" value="Peptidase_A24"/>
    <property type="match status" value="1"/>
</dbReference>
<evidence type="ECO:0000313" key="3">
    <source>
        <dbReference type="EMBL" id="AJK68967.1"/>
    </source>
</evidence>
<sequence length="152" mass="14706">MWGILLLGGAAAVTVWWAGLLVLHDEKRRRLPDHLTLPAALGAALGALLTEPALLLGGLGWAGAYLAGGILGRGIGGGDVKLALSLGVVAAAAGGGAGVFAAAATAGAVTAARGVLARGKAVPHGPSMLVGALSVVVFDTWRGALAPAVGLP</sequence>
<evidence type="ECO:0000313" key="4">
    <source>
        <dbReference type="Proteomes" id="UP000031928"/>
    </source>
</evidence>
<organism evidence="3 4">
    <name type="scientific">Corynebacterium marinum DSM 44953</name>
    <dbReference type="NCBI Taxonomy" id="1224162"/>
    <lineage>
        <taxon>Bacteria</taxon>
        <taxon>Bacillati</taxon>
        <taxon>Actinomycetota</taxon>
        <taxon>Actinomycetes</taxon>
        <taxon>Mycobacteriales</taxon>
        <taxon>Corynebacteriaceae</taxon>
        <taxon>Corynebacterium</taxon>
    </lineage>
</organism>
<name>A0A0B6TG68_9CORY</name>
<protein>
    <recommendedName>
        <fullName evidence="2">Prepilin type IV endopeptidase peptidase domain-containing protein</fullName>
    </recommendedName>
</protein>
<dbReference type="Proteomes" id="UP000031928">
    <property type="component" value="Chromosome"/>
</dbReference>
<dbReference type="InterPro" id="IPR000045">
    <property type="entry name" value="Prepilin_IV_endopep_pep"/>
</dbReference>
<dbReference type="STRING" id="1224162.B840_06810"/>
<evidence type="ECO:0000259" key="2">
    <source>
        <dbReference type="Pfam" id="PF01478"/>
    </source>
</evidence>
<reference evidence="3 4" key="1">
    <citation type="submission" date="2014-05" db="EMBL/GenBank/DDBJ databases">
        <title>Complete genome sequence of Corynebacterium marinum DSM 44953.</title>
        <authorList>
            <person name="Schaffert L."/>
            <person name="Albersmeier A."/>
            <person name="Kalinowski J."/>
            <person name="Ruckert C."/>
        </authorList>
    </citation>
    <scope>NUCLEOTIDE SEQUENCE [LARGE SCALE GENOMIC DNA]</scope>
    <source>
        <strain evidence="3 4">DSM 44953</strain>
    </source>
</reference>
<feature type="transmembrane region" description="Helical" evidence="1">
    <location>
        <begin position="6"/>
        <end position="23"/>
    </location>
</feature>
<gene>
    <name evidence="3" type="ORF">B840_06810</name>
</gene>
<dbReference type="AlphaFoldDB" id="A0A0B6TG68"/>
<keyword evidence="1" id="KW-0472">Membrane</keyword>
<feature type="domain" description="Prepilin type IV endopeptidase peptidase" evidence="2">
    <location>
        <begin position="13"/>
        <end position="109"/>
    </location>
</feature>